<dbReference type="GO" id="GO:0005524">
    <property type="term" value="F:ATP binding"/>
    <property type="evidence" value="ECO:0007669"/>
    <property type="project" value="UniProtKB-KW"/>
</dbReference>
<name>A0A178XVA4_9HYPH</name>
<dbReference type="AlphaFoldDB" id="A0A178XVA4"/>
<dbReference type="PANTHER" id="PTHR13504:SF38">
    <property type="entry name" value="FIDO DOMAIN-CONTAINING PROTEIN"/>
    <property type="match status" value="1"/>
</dbReference>
<feature type="binding site" evidence="2">
    <location>
        <begin position="339"/>
        <end position="346"/>
    </location>
    <ligand>
        <name>ATP</name>
        <dbReference type="ChEBI" id="CHEBI:30616"/>
    </ligand>
</feature>
<dbReference type="SUPFAM" id="SSF140931">
    <property type="entry name" value="Fic-like"/>
    <property type="match status" value="1"/>
</dbReference>
<keyword evidence="2" id="KW-0067">ATP-binding</keyword>
<dbReference type="InterPro" id="IPR040198">
    <property type="entry name" value="Fido_containing"/>
</dbReference>
<gene>
    <name evidence="4" type="ORF">AU381_22990</name>
</gene>
<feature type="active site" evidence="1">
    <location>
        <position position="335"/>
    </location>
</feature>
<dbReference type="InterPro" id="IPR003812">
    <property type="entry name" value="Fido"/>
</dbReference>
<dbReference type="STRING" id="1472378.AU381_22990"/>
<evidence type="ECO:0000259" key="3">
    <source>
        <dbReference type="PROSITE" id="PS51459"/>
    </source>
</evidence>
<evidence type="ECO:0000256" key="1">
    <source>
        <dbReference type="PIRSR" id="PIRSR640198-1"/>
    </source>
</evidence>
<dbReference type="Proteomes" id="UP000094025">
    <property type="component" value="Unassembled WGS sequence"/>
</dbReference>
<evidence type="ECO:0000313" key="5">
    <source>
        <dbReference type="Proteomes" id="UP000094025"/>
    </source>
</evidence>
<dbReference type="OrthoDB" id="9813719at2"/>
<keyword evidence="2" id="KW-0547">Nucleotide-binding</keyword>
<dbReference type="RefSeq" id="WP_064242975.1">
    <property type="nucleotide sequence ID" value="NZ_LPUX01000061.1"/>
</dbReference>
<feature type="domain" description="Fido" evidence="3">
    <location>
        <begin position="246"/>
        <end position="392"/>
    </location>
</feature>
<keyword evidence="5" id="KW-1185">Reference proteome</keyword>
<comment type="caution">
    <text evidence="4">The sequence shown here is derived from an EMBL/GenBank/DDBJ whole genome shotgun (WGS) entry which is preliminary data.</text>
</comment>
<reference evidence="4 5" key="1">
    <citation type="journal article" date="2016" name="Int. J. Syst. Evol. Microbiol.">
        <title>Ensifer glycinis sp. nov., an novel rhizobial species associated with Glycine spp.</title>
        <authorList>
            <person name="Yan H."/>
            <person name="Yan J."/>
            <person name="Sui X.H."/>
            <person name="Wang E.T."/>
            <person name="Chen W.X."/>
            <person name="Zhang X.X."/>
            <person name="Chen W.F."/>
        </authorList>
    </citation>
    <scope>NUCLEOTIDE SEQUENCE [LARGE SCALE GENOMIC DNA]</scope>
    <source>
        <strain evidence="4 5">CCBAU 23380</strain>
    </source>
</reference>
<dbReference type="InterPro" id="IPR036597">
    <property type="entry name" value="Fido-like_dom_sf"/>
</dbReference>
<dbReference type="Pfam" id="PF02661">
    <property type="entry name" value="Fic"/>
    <property type="match status" value="1"/>
</dbReference>
<proteinExistence type="predicted"/>
<dbReference type="PROSITE" id="PS51459">
    <property type="entry name" value="FIDO"/>
    <property type="match status" value="1"/>
</dbReference>
<organism evidence="4 5">
    <name type="scientific">Sinorhizobium glycinis</name>
    <dbReference type="NCBI Taxonomy" id="1472378"/>
    <lineage>
        <taxon>Bacteria</taxon>
        <taxon>Pseudomonadati</taxon>
        <taxon>Pseudomonadota</taxon>
        <taxon>Alphaproteobacteria</taxon>
        <taxon>Hyphomicrobiales</taxon>
        <taxon>Rhizobiaceae</taxon>
        <taxon>Sinorhizobium/Ensifer group</taxon>
        <taxon>Sinorhizobium</taxon>
    </lineage>
</organism>
<sequence length="398" mass="44329">MPFEQANSMSSLKLTTDLALSASTIQKTTAEQLAAAILHLEKFEGLDPQSPFGGGDGGKDILCYKNQIEFVTAVYFPKGDVSFSKTKRKFTSDLKASLAHKRRGFIFVTNQHLTPKNRKELEEIAFTNDKVCLIYHRERIRIVLDSPQGYGIRVQYLGIPMSENEQLAYFSADSDRVAIAIDANTKAIRDLTQRIGRLGSQQAKIVAESLYAVAAVMNGEATDVRSIADGIIAVSAETNESISSSLSPALICLVHRILLGELPIAGRYRASQVWLVDPVGKLAARFEPPSWDQIPSLLLKLTESWNREYDQVKTRPDDEKLLAIAKFFRELIFIHPFLDGNGRVARQLLALQCRELLNLQEDVLIDKGVPYYQALRAADDSNFDDLVSLIRKAVLSAR</sequence>
<dbReference type="EMBL" id="LPUX01000061">
    <property type="protein sequence ID" value="OAP38435.1"/>
    <property type="molecule type" value="Genomic_DNA"/>
</dbReference>
<protein>
    <recommendedName>
        <fullName evidence="3">Fido domain-containing protein</fullName>
    </recommendedName>
</protein>
<evidence type="ECO:0000256" key="2">
    <source>
        <dbReference type="PIRSR" id="PIRSR640198-2"/>
    </source>
</evidence>
<accession>A0A178XVA4</accession>
<dbReference type="PANTHER" id="PTHR13504">
    <property type="entry name" value="FIDO DOMAIN-CONTAINING PROTEIN DDB_G0283145"/>
    <property type="match status" value="1"/>
</dbReference>
<evidence type="ECO:0000313" key="4">
    <source>
        <dbReference type="EMBL" id="OAP38435.1"/>
    </source>
</evidence>
<dbReference type="Gene3D" id="1.10.3290.10">
    <property type="entry name" value="Fido-like domain"/>
    <property type="match status" value="1"/>
</dbReference>